<name>A0A7W6S2S2_9PROT</name>
<accession>A0A7W6S2S2</accession>
<evidence type="ECO:0000313" key="2">
    <source>
        <dbReference type="Proteomes" id="UP000555728"/>
    </source>
</evidence>
<organism evidence="1 2">
    <name type="scientific">Roseospira goensis</name>
    <dbReference type="NCBI Taxonomy" id="391922"/>
    <lineage>
        <taxon>Bacteria</taxon>
        <taxon>Pseudomonadati</taxon>
        <taxon>Pseudomonadota</taxon>
        <taxon>Alphaproteobacteria</taxon>
        <taxon>Rhodospirillales</taxon>
        <taxon>Rhodospirillaceae</taxon>
        <taxon>Roseospira</taxon>
    </lineage>
</organism>
<reference evidence="1 2" key="1">
    <citation type="submission" date="2020-08" db="EMBL/GenBank/DDBJ databases">
        <title>Genome sequencing of Purple Non-Sulfur Bacteria from various extreme environments.</title>
        <authorList>
            <person name="Mayer M."/>
        </authorList>
    </citation>
    <scope>NUCLEOTIDE SEQUENCE [LARGE SCALE GENOMIC DNA]</scope>
    <source>
        <strain evidence="1 2">JA135</strain>
    </source>
</reference>
<dbReference type="Proteomes" id="UP000555728">
    <property type="component" value="Unassembled WGS sequence"/>
</dbReference>
<gene>
    <name evidence="1" type="ORF">GGD88_002871</name>
</gene>
<dbReference type="GO" id="GO:0003677">
    <property type="term" value="F:DNA binding"/>
    <property type="evidence" value="ECO:0007669"/>
    <property type="project" value="UniProtKB-KW"/>
</dbReference>
<evidence type="ECO:0000313" key="1">
    <source>
        <dbReference type="EMBL" id="MBB4287127.1"/>
    </source>
</evidence>
<keyword evidence="2" id="KW-1185">Reference proteome</keyword>
<keyword evidence="1" id="KW-0238">DNA-binding</keyword>
<comment type="caution">
    <text evidence="1">The sequence shown here is derived from an EMBL/GenBank/DDBJ whole genome shotgun (WGS) entry which is preliminary data.</text>
</comment>
<dbReference type="AlphaFoldDB" id="A0A7W6S2S2"/>
<dbReference type="EMBL" id="JACIGI010000028">
    <property type="protein sequence ID" value="MBB4287127.1"/>
    <property type="molecule type" value="Genomic_DNA"/>
</dbReference>
<proteinExistence type="predicted"/>
<dbReference type="RefSeq" id="WP_184436574.1">
    <property type="nucleotide sequence ID" value="NZ_JACIGI010000028.1"/>
</dbReference>
<sequence length="109" mass="11613">MALTRDLKDILRGRVERDEAFRAALFEEALTALLDGDVATGKVLLRDYVDATVGVDWLAASLQHDRATLIRALSTESNAPADVVFAIVAALKAEAGVDVTIAPAHREAG</sequence>
<protein>
    <submittedName>
        <fullName evidence="1">DNA-binding phage protein</fullName>
    </submittedName>
</protein>